<dbReference type="PANTHER" id="PTHR42648:SF32">
    <property type="entry name" value="RIBONUCLEASE H-LIKE DOMAIN, GAG-PRE-INTEGRASE DOMAIN PROTEIN-RELATED"/>
    <property type="match status" value="1"/>
</dbReference>
<evidence type="ECO:0000256" key="1">
    <source>
        <dbReference type="SAM" id="MobiDB-lite"/>
    </source>
</evidence>
<comment type="caution">
    <text evidence="3">The sequence shown here is derived from an EMBL/GenBank/DDBJ whole genome shotgun (WGS) entry which is preliminary data.</text>
</comment>
<dbReference type="InterPro" id="IPR012337">
    <property type="entry name" value="RNaseH-like_sf"/>
</dbReference>
<feature type="domain" description="Integrase catalytic" evidence="2">
    <location>
        <begin position="100"/>
        <end position="192"/>
    </location>
</feature>
<proteinExistence type="predicted"/>
<evidence type="ECO:0000313" key="4">
    <source>
        <dbReference type="Proteomes" id="UP001151760"/>
    </source>
</evidence>
<evidence type="ECO:0000313" key="3">
    <source>
        <dbReference type="EMBL" id="GJS63763.1"/>
    </source>
</evidence>
<evidence type="ECO:0000259" key="2">
    <source>
        <dbReference type="PROSITE" id="PS50994"/>
    </source>
</evidence>
<protein>
    <submittedName>
        <fullName evidence="3">Retrovirus-related pol polyprotein from transposon TNT 1-94</fullName>
    </submittedName>
</protein>
<dbReference type="InterPro" id="IPR039537">
    <property type="entry name" value="Retrotran_Ty1/copia-like"/>
</dbReference>
<reference evidence="3" key="2">
    <citation type="submission" date="2022-01" db="EMBL/GenBank/DDBJ databases">
        <authorList>
            <person name="Yamashiro T."/>
            <person name="Shiraishi A."/>
            <person name="Satake H."/>
            <person name="Nakayama K."/>
        </authorList>
    </citation>
    <scope>NUCLEOTIDE SEQUENCE</scope>
</reference>
<reference evidence="3" key="1">
    <citation type="journal article" date="2022" name="Int. J. Mol. Sci.">
        <title>Draft Genome of Tanacetum Coccineum: Genomic Comparison of Closely Related Tanacetum-Family Plants.</title>
        <authorList>
            <person name="Yamashiro T."/>
            <person name="Shiraishi A."/>
            <person name="Nakayama K."/>
            <person name="Satake H."/>
        </authorList>
    </citation>
    <scope>NUCLEOTIDE SEQUENCE</scope>
</reference>
<dbReference type="SUPFAM" id="SSF53098">
    <property type="entry name" value="Ribonuclease H-like"/>
    <property type="match status" value="1"/>
</dbReference>
<dbReference type="PANTHER" id="PTHR42648">
    <property type="entry name" value="TRANSPOSASE, PUTATIVE-RELATED"/>
    <property type="match status" value="1"/>
</dbReference>
<organism evidence="3 4">
    <name type="scientific">Tanacetum coccineum</name>
    <dbReference type="NCBI Taxonomy" id="301880"/>
    <lineage>
        <taxon>Eukaryota</taxon>
        <taxon>Viridiplantae</taxon>
        <taxon>Streptophyta</taxon>
        <taxon>Embryophyta</taxon>
        <taxon>Tracheophyta</taxon>
        <taxon>Spermatophyta</taxon>
        <taxon>Magnoliopsida</taxon>
        <taxon>eudicotyledons</taxon>
        <taxon>Gunneridae</taxon>
        <taxon>Pentapetalae</taxon>
        <taxon>asterids</taxon>
        <taxon>campanulids</taxon>
        <taxon>Asterales</taxon>
        <taxon>Asteraceae</taxon>
        <taxon>Asteroideae</taxon>
        <taxon>Anthemideae</taxon>
        <taxon>Anthemidinae</taxon>
        <taxon>Tanacetum</taxon>
    </lineage>
</organism>
<feature type="region of interest" description="Disordered" evidence="1">
    <location>
        <begin position="259"/>
        <end position="286"/>
    </location>
</feature>
<keyword evidence="4" id="KW-1185">Reference proteome</keyword>
<dbReference type="EMBL" id="BQNB010009454">
    <property type="protein sequence ID" value="GJS63763.1"/>
    <property type="molecule type" value="Genomic_DNA"/>
</dbReference>
<dbReference type="Gene3D" id="3.30.420.10">
    <property type="entry name" value="Ribonuclease H-like superfamily/Ribonuclease H"/>
    <property type="match status" value="1"/>
</dbReference>
<dbReference type="InterPro" id="IPR036397">
    <property type="entry name" value="RNaseH_sf"/>
</dbReference>
<feature type="compositionally biased region" description="Low complexity" evidence="1">
    <location>
        <begin position="259"/>
        <end position="268"/>
    </location>
</feature>
<sequence length="407" mass="45743">MLSVQVHKGMLQCTQPKKRRDATWFKEKVLLVQAQTEGKELDEEQLAFLAGPGVADGQVAQTITHNVAFQTDDLDAYDSDYDYICSAKVVFMANLSSCDSDVLSEVVQIVLYYYEDVSISHETSMARTPQQNGVVKRQNRTLVEAARTMLIYAKALLFLWAKVVATACYTQNHSLIRLRHRKTPYELLHDRKPDLSYLHVFGALCYPTNDSEDLGKLKVKADVDDWDTLLPPLFDEYFRPPPCVDHPVPEVAAPVSVVSTGSPSSTLVDQDAPSPSTLQTSQASPSHVILPSAEEVDHDIGFAHMDNYPQFGILIPEPSSEESSSQVVIPNNVHSVNQPPEHISKWTKDHPINNVFGDPSRPVSTRHQLQNEALFWYFDAFLSFVKPKSYKEALMKSCWIEAMQEEC</sequence>
<dbReference type="PROSITE" id="PS50994">
    <property type="entry name" value="INTEGRASE"/>
    <property type="match status" value="1"/>
</dbReference>
<name>A0ABQ4XET7_9ASTR</name>
<accession>A0ABQ4XET7</accession>
<dbReference type="InterPro" id="IPR001584">
    <property type="entry name" value="Integrase_cat-core"/>
</dbReference>
<gene>
    <name evidence="3" type="ORF">Tco_0678327</name>
</gene>
<feature type="compositionally biased region" description="Polar residues" evidence="1">
    <location>
        <begin position="273"/>
        <end position="285"/>
    </location>
</feature>
<dbReference type="Proteomes" id="UP001151760">
    <property type="component" value="Unassembled WGS sequence"/>
</dbReference>